<evidence type="ECO:0000256" key="2">
    <source>
        <dbReference type="SAM" id="SignalP"/>
    </source>
</evidence>
<name>A0A2S8B8B8_9SPHN</name>
<dbReference type="AlphaFoldDB" id="A0A2S8B8B8"/>
<proteinExistence type="predicted"/>
<feature type="signal peptide" evidence="2">
    <location>
        <begin position="1"/>
        <end position="21"/>
    </location>
</feature>
<accession>A0A2S8B8B8</accession>
<sequence length="219" mass="22395">MKKLLVAASVLAAVAATPAWADGNNRNTDTEVFTLRANNPAKCNLEAADYTLRIQGNSISDNDGFARTTVSTAVANELNTAGVSAWCTGASNTLQMYRTAFVTDTGKKEADEFNRAVIYDVTLNIADALRTDGFTPTEGTSDGQGNGPGLGVGSGTTLGRFGPSGAGSAVVFAAEQPSAAVTDGTAPSAGARGDYTTDTNRLVAGQYVSSLTIELTPGV</sequence>
<feature type="region of interest" description="Disordered" evidence="1">
    <location>
        <begin position="134"/>
        <end position="158"/>
    </location>
</feature>
<comment type="caution">
    <text evidence="3">The sequence shown here is derived from an EMBL/GenBank/DDBJ whole genome shotgun (WGS) entry which is preliminary data.</text>
</comment>
<reference evidence="4" key="1">
    <citation type="submission" date="2017-11" db="EMBL/GenBank/DDBJ databases">
        <title>The complete genome sequence of Sphingopyxis pomeranensis sp. nov. strain WS5A3p.</title>
        <authorList>
            <person name="Kaminski M.A."/>
        </authorList>
    </citation>
    <scope>NUCLEOTIDE SEQUENCE [LARGE SCALE GENOMIC DNA]</scope>
    <source>
        <strain evidence="4">WS5A3p</strain>
    </source>
</reference>
<evidence type="ECO:0000313" key="3">
    <source>
        <dbReference type="EMBL" id="PQM28580.1"/>
    </source>
</evidence>
<keyword evidence="4" id="KW-1185">Reference proteome</keyword>
<protein>
    <recommendedName>
        <fullName evidence="5">Spore coat protein U domain-containing protein</fullName>
    </recommendedName>
</protein>
<evidence type="ECO:0000256" key="1">
    <source>
        <dbReference type="SAM" id="MobiDB-lite"/>
    </source>
</evidence>
<dbReference type="OrthoDB" id="7593476at2"/>
<feature type="chain" id="PRO_5015530016" description="Spore coat protein U domain-containing protein" evidence="2">
    <location>
        <begin position="22"/>
        <end position="219"/>
    </location>
</feature>
<dbReference type="EMBL" id="PHFW01000002">
    <property type="protein sequence ID" value="PQM28580.1"/>
    <property type="molecule type" value="Genomic_DNA"/>
</dbReference>
<dbReference type="Proteomes" id="UP000238954">
    <property type="component" value="Chromosome"/>
</dbReference>
<gene>
    <name evidence="3" type="ORF">CVO77_09055</name>
</gene>
<organism evidence="3 4">
    <name type="scientific">Sphingopyxis lindanitolerans</name>
    <dbReference type="NCBI Taxonomy" id="2054227"/>
    <lineage>
        <taxon>Bacteria</taxon>
        <taxon>Pseudomonadati</taxon>
        <taxon>Pseudomonadota</taxon>
        <taxon>Alphaproteobacteria</taxon>
        <taxon>Sphingomonadales</taxon>
        <taxon>Sphingomonadaceae</taxon>
        <taxon>Sphingopyxis</taxon>
    </lineage>
</organism>
<evidence type="ECO:0000313" key="4">
    <source>
        <dbReference type="Proteomes" id="UP000238954"/>
    </source>
</evidence>
<feature type="compositionally biased region" description="Gly residues" evidence="1">
    <location>
        <begin position="142"/>
        <end position="156"/>
    </location>
</feature>
<keyword evidence="2" id="KW-0732">Signal</keyword>
<evidence type="ECO:0008006" key="5">
    <source>
        <dbReference type="Google" id="ProtNLM"/>
    </source>
</evidence>
<dbReference type="RefSeq" id="WP_105998749.1">
    <property type="nucleotide sequence ID" value="NZ_CM009578.1"/>
</dbReference>